<accession>A0A1H7RDM3</accession>
<proteinExistence type="predicted"/>
<dbReference type="RefSeq" id="WP_089910189.1">
    <property type="nucleotide sequence ID" value="NZ_FOBB01000002.1"/>
</dbReference>
<dbReference type="AlphaFoldDB" id="A0A1H7RDM3"/>
<sequence length="127" mass="14218">MRGNTVAPKDTDEYIASVPQHFRGTLEKLRALIQSLAPEAQEMISYQIPCFKYYYMLVGIGANKQYCSLYVMSPPLVAAMKAELKGLKVSGATIHFEPDAPLPVALIKKIVRARMQENKEKAMAKKK</sequence>
<dbReference type="STRING" id="573321.SAMN04488505_102607"/>
<protein>
    <submittedName>
        <fullName evidence="2">Uncharacterized conserved protein YdhG, YjbR/CyaY-like superfamily, DUF1801 family</fullName>
    </submittedName>
</protein>
<dbReference type="SUPFAM" id="SSF159888">
    <property type="entry name" value="YdhG-like"/>
    <property type="match status" value="1"/>
</dbReference>
<feature type="domain" description="YdhG-like" evidence="1">
    <location>
        <begin position="23"/>
        <end position="115"/>
    </location>
</feature>
<gene>
    <name evidence="2" type="ORF">SAMN04488505_102607</name>
</gene>
<keyword evidence="3" id="KW-1185">Reference proteome</keyword>
<evidence type="ECO:0000313" key="2">
    <source>
        <dbReference type="EMBL" id="SEL58376.1"/>
    </source>
</evidence>
<evidence type="ECO:0000313" key="3">
    <source>
        <dbReference type="Proteomes" id="UP000198984"/>
    </source>
</evidence>
<dbReference type="EMBL" id="FOBB01000002">
    <property type="protein sequence ID" value="SEL58376.1"/>
    <property type="molecule type" value="Genomic_DNA"/>
</dbReference>
<dbReference type="Proteomes" id="UP000198984">
    <property type="component" value="Unassembled WGS sequence"/>
</dbReference>
<dbReference type="Gene3D" id="3.90.1150.200">
    <property type="match status" value="1"/>
</dbReference>
<organism evidence="2 3">
    <name type="scientific">Chitinophaga rupis</name>
    <dbReference type="NCBI Taxonomy" id="573321"/>
    <lineage>
        <taxon>Bacteria</taxon>
        <taxon>Pseudomonadati</taxon>
        <taxon>Bacteroidota</taxon>
        <taxon>Chitinophagia</taxon>
        <taxon>Chitinophagales</taxon>
        <taxon>Chitinophagaceae</taxon>
        <taxon>Chitinophaga</taxon>
    </lineage>
</organism>
<dbReference type="InterPro" id="IPR014922">
    <property type="entry name" value="YdhG-like"/>
</dbReference>
<dbReference type="OrthoDB" id="115213at2"/>
<dbReference type="Pfam" id="PF08818">
    <property type="entry name" value="DUF1801"/>
    <property type="match status" value="1"/>
</dbReference>
<name>A0A1H7RDM3_9BACT</name>
<evidence type="ECO:0000259" key="1">
    <source>
        <dbReference type="Pfam" id="PF08818"/>
    </source>
</evidence>
<reference evidence="2 3" key="1">
    <citation type="submission" date="2016-10" db="EMBL/GenBank/DDBJ databases">
        <authorList>
            <person name="de Groot N.N."/>
        </authorList>
    </citation>
    <scope>NUCLEOTIDE SEQUENCE [LARGE SCALE GENOMIC DNA]</scope>
    <source>
        <strain evidence="2 3">DSM 21039</strain>
    </source>
</reference>